<dbReference type="Pfam" id="PF05296">
    <property type="entry name" value="TAS2R"/>
    <property type="match status" value="1"/>
</dbReference>
<proteinExistence type="inferred from homology"/>
<feature type="transmembrane region" description="Helical" evidence="13">
    <location>
        <begin position="91"/>
        <end position="113"/>
    </location>
</feature>
<evidence type="ECO:0000256" key="11">
    <source>
        <dbReference type="RuleBase" id="RU004423"/>
    </source>
</evidence>
<name>A0AAV6ZGS4_ENGPU</name>
<keyword evidence="5 12" id="KW-0812">Transmembrane</keyword>
<dbReference type="Proteomes" id="UP000824782">
    <property type="component" value="Unassembled WGS sequence"/>
</dbReference>
<sequence>MSTEIVKALDFYILAIDFVSLLMTFPGYMFIIVVNILDWMKNKRFDISDQLISGLGLLSLIHRITQVSYICIILIYEVTEITYFTWLSINLMHYSINLCTLLFSTWLSIHFCLKIVNINHNLYINIQNWFPQMFPWIHFLSVLTSLLISGPAAQDVSGIISNSTIFLNISSLPLKVFLSSKLYYIFSSILFLIFVIMVLVTIVSLYRHIKRMQKITNHFRAETIEVPVNAVKTLIFLICLNLLHFILPIVTSLVRNHLQLVVLIFAILHSLDLPILIRGSSKLKKKLNELWLYLTSLAS</sequence>
<comment type="subcellular location">
    <subcellularLocation>
        <location evidence="1 12">Membrane</location>
        <topology evidence="1 12">Multi-pass membrane protein</topology>
    </subcellularLocation>
</comment>
<keyword evidence="3 12" id="KW-0919">Taste</keyword>
<dbReference type="GO" id="GO:0016020">
    <property type="term" value="C:membrane"/>
    <property type="evidence" value="ECO:0007669"/>
    <property type="project" value="UniProtKB-SubCell"/>
</dbReference>
<keyword evidence="15" id="KW-1185">Reference proteome</keyword>
<evidence type="ECO:0000313" key="15">
    <source>
        <dbReference type="Proteomes" id="UP000824782"/>
    </source>
</evidence>
<feature type="transmembrane region" description="Helical" evidence="13">
    <location>
        <begin position="182"/>
        <end position="206"/>
    </location>
</feature>
<comment type="caution">
    <text evidence="14">The sequence shown here is derived from an EMBL/GenBank/DDBJ whole genome shotgun (WGS) entry which is preliminary data.</text>
</comment>
<feature type="transmembrane region" description="Helical" evidence="13">
    <location>
        <begin position="12"/>
        <end position="39"/>
    </location>
</feature>
<keyword evidence="8 12" id="KW-0472">Membrane</keyword>
<keyword evidence="6 13" id="KW-1133">Transmembrane helix</keyword>
<feature type="transmembrane region" description="Helical" evidence="13">
    <location>
        <begin position="51"/>
        <end position="76"/>
    </location>
</feature>
<dbReference type="PANTHER" id="PTHR11394:SF159">
    <property type="entry name" value="TASTE RECEPTOR TYPE 2"/>
    <property type="match status" value="1"/>
</dbReference>
<organism evidence="14 15">
    <name type="scientific">Engystomops pustulosus</name>
    <name type="common">Tungara frog</name>
    <name type="synonym">Physalaemus pustulosus</name>
    <dbReference type="NCBI Taxonomy" id="76066"/>
    <lineage>
        <taxon>Eukaryota</taxon>
        <taxon>Metazoa</taxon>
        <taxon>Chordata</taxon>
        <taxon>Craniata</taxon>
        <taxon>Vertebrata</taxon>
        <taxon>Euteleostomi</taxon>
        <taxon>Amphibia</taxon>
        <taxon>Batrachia</taxon>
        <taxon>Anura</taxon>
        <taxon>Neobatrachia</taxon>
        <taxon>Hyloidea</taxon>
        <taxon>Leptodactylidae</taxon>
        <taxon>Leiuperinae</taxon>
        <taxon>Engystomops</taxon>
    </lineage>
</organism>
<reference evidence="14" key="1">
    <citation type="thesis" date="2020" institute="ProQuest LLC" country="789 East Eisenhower Parkway, Ann Arbor, MI, USA">
        <title>Comparative Genomics and Chromosome Evolution.</title>
        <authorList>
            <person name="Mudd A.B."/>
        </authorList>
    </citation>
    <scope>NUCLEOTIDE SEQUENCE</scope>
    <source>
        <strain evidence="14">237g6f4</strain>
        <tissue evidence="14">Blood</tissue>
    </source>
</reference>
<keyword evidence="7 12" id="KW-0297">G-protein coupled receptor</keyword>
<dbReference type="GO" id="GO:0004930">
    <property type="term" value="F:G protein-coupled receptor activity"/>
    <property type="evidence" value="ECO:0007669"/>
    <property type="project" value="UniProtKB-KW"/>
</dbReference>
<feature type="transmembrane region" description="Helical" evidence="13">
    <location>
        <begin position="134"/>
        <end position="153"/>
    </location>
</feature>
<evidence type="ECO:0000256" key="12">
    <source>
        <dbReference type="RuleBase" id="RU004424"/>
    </source>
</evidence>
<evidence type="ECO:0000256" key="5">
    <source>
        <dbReference type="ARBA" id="ARBA00022692"/>
    </source>
</evidence>
<protein>
    <recommendedName>
        <fullName evidence="12">Taste receptor type 2</fullName>
    </recommendedName>
</protein>
<comment type="similarity">
    <text evidence="2 11">Belongs to the G-protein coupled receptor T2R family.</text>
</comment>
<evidence type="ECO:0000256" key="10">
    <source>
        <dbReference type="ARBA" id="ARBA00023224"/>
    </source>
</evidence>
<dbReference type="EMBL" id="WNYA01000719">
    <property type="protein sequence ID" value="KAG8547473.1"/>
    <property type="molecule type" value="Genomic_DNA"/>
</dbReference>
<keyword evidence="9 12" id="KW-0675">Receptor</keyword>
<evidence type="ECO:0000256" key="7">
    <source>
        <dbReference type="ARBA" id="ARBA00023040"/>
    </source>
</evidence>
<dbReference type="InterPro" id="IPR007960">
    <property type="entry name" value="TAS2R"/>
</dbReference>
<dbReference type="GO" id="GO:0033038">
    <property type="term" value="F:bitter taste receptor activity"/>
    <property type="evidence" value="ECO:0007669"/>
    <property type="project" value="InterPro"/>
</dbReference>
<evidence type="ECO:0000256" key="6">
    <source>
        <dbReference type="ARBA" id="ARBA00022989"/>
    </source>
</evidence>
<evidence type="ECO:0000256" key="4">
    <source>
        <dbReference type="ARBA" id="ARBA00022606"/>
    </source>
</evidence>
<feature type="transmembrane region" description="Helical" evidence="13">
    <location>
        <begin position="258"/>
        <end position="277"/>
    </location>
</feature>
<dbReference type="PANTHER" id="PTHR11394">
    <property type="entry name" value="TASTE RECEPTOR TYPE 2"/>
    <property type="match status" value="1"/>
</dbReference>
<evidence type="ECO:0000256" key="2">
    <source>
        <dbReference type="ARBA" id="ARBA00007376"/>
    </source>
</evidence>
<evidence type="ECO:0000313" key="14">
    <source>
        <dbReference type="EMBL" id="KAG8547473.1"/>
    </source>
</evidence>
<keyword evidence="4 12" id="KW-0716">Sensory transduction</keyword>
<keyword evidence="10 12" id="KW-0807">Transducer</keyword>
<feature type="transmembrane region" description="Helical" evidence="13">
    <location>
        <begin position="226"/>
        <end position="246"/>
    </location>
</feature>
<evidence type="ECO:0000256" key="3">
    <source>
        <dbReference type="ARBA" id="ARBA00022480"/>
    </source>
</evidence>
<evidence type="ECO:0000256" key="9">
    <source>
        <dbReference type="ARBA" id="ARBA00023170"/>
    </source>
</evidence>
<evidence type="ECO:0000256" key="13">
    <source>
        <dbReference type="SAM" id="Phobius"/>
    </source>
</evidence>
<evidence type="ECO:0000256" key="1">
    <source>
        <dbReference type="ARBA" id="ARBA00004141"/>
    </source>
</evidence>
<accession>A0AAV6ZGS4</accession>
<gene>
    <name evidence="14" type="ORF">GDO81_028310</name>
</gene>
<dbReference type="AlphaFoldDB" id="A0AAV6ZGS4"/>
<evidence type="ECO:0000256" key="8">
    <source>
        <dbReference type="ARBA" id="ARBA00023136"/>
    </source>
</evidence>